<evidence type="ECO:0000313" key="3">
    <source>
        <dbReference type="Proteomes" id="UP000032614"/>
    </source>
</evidence>
<dbReference type="AlphaFoldDB" id="A0AAU8TCR9"/>
<feature type="domain" description="Phosphotyrosine protein phosphatase I" evidence="1">
    <location>
        <begin position="1"/>
        <end position="81"/>
    </location>
</feature>
<dbReference type="InterPro" id="IPR023485">
    <property type="entry name" value="Ptyr_pPase"/>
</dbReference>
<name>A0AAU8TCR9_9BURK</name>
<evidence type="ECO:0000313" key="2">
    <source>
        <dbReference type="EMBL" id="AJZ64095.1"/>
    </source>
</evidence>
<accession>A0AAU8TCR9</accession>
<dbReference type="EMBL" id="CP010027">
    <property type="protein sequence ID" value="AJZ64095.1"/>
    <property type="molecule type" value="Genomic_DNA"/>
</dbReference>
<organism evidence="2 3">
    <name type="scientific">Paraburkholderia fungorum</name>
    <dbReference type="NCBI Taxonomy" id="134537"/>
    <lineage>
        <taxon>Bacteria</taxon>
        <taxon>Pseudomonadati</taxon>
        <taxon>Pseudomonadota</taxon>
        <taxon>Betaproteobacteria</taxon>
        <taxon>Burkholderiales</taxon>
        <taxon>Burkholderiaceae</taxon>
        <taxon>Paraburkholderia</taxon>
    </lineage>
</organism>
<sequence length="86" mass="9941">MQEHRAAQLIDAHCRAADLILVMDNTQKQIVDARYPFARGKVFRLGNFGKYDIPDPYQKSLDHFRKSLELIENGVLGWIEPIRKSS</sequence>
<proteinExistence type="predicted"/>
<dbReference type="Proteomes" id="UP000032614">
    <property type="component" value="Chromosome 2"/>
</dbReference>
<reference evidence="2 3" key="1">
    <citation type="journal article" date="2015" name="Genome Announc.">
        <title>Complete genome sequences for 59 burkholderia isolates, both pathogenic and near neighbor.</title>
        <authorList>
            <person name="Johnson S.L."/>
            <person name="Bishop-Lilly K.A."/>
            <person name="Ladner J.T."/>
            <person name="Daligault H.E."/>
            <person name="Davenport K.W."/>
            <person name="Jaissle J."/>
            <person name="Frey K.G."/>
            <person name="Koroleva G.I."/>
            <person name="Bruce D.C."/>
            <person name="Coyne S.R."/>
            <person name="Broomall S.M."/>
            <person name="Li P.E."/>
            <person name="Teshima H."/>
            <person name="Gibbons H.S."/>
            <person name="Palacios G.F."/>
            <person name="Rosenzweig C.N."/>
            <person name="Redden C.L."/>
            <person name="Xu Y."/>
            <person name="Minogue T.D."/>
            <person name="Chain P.S."/>
        </authorList>
    </citation>
    <scope>NUCLEOTIDE SEQUENCE [LARGE SCALE GENOMIC DNA]</scope>
    <source>
        <strain evidence="2 3">ATCC BAA-463</strain>
    </source>
</reference>
<gene>
    <name evidence="2" type="ORF">OI25_6163</name>
</gene>
<dbReference type="KEGG" id="bfn:OI25_6163"/>
<dbReference type="Gene3D" id="3.40.50.2300">
    <property type="match status" value="1"/>
</dbReference>
<dbReference type="InterPro" id="IPR036196">
    <property type="entry name" value="Ptyr_pPase_sf"/>
</dbReference>
<protein>
    <submittedName>
        <fullName evidence="2">Low molecular weight phosphotyrosine phosphatase family protein</fullName>
    </submittedName>
</protein>
<dbReference type="SUPFAM" id="SSF52788">
    <property type="entry name" value="Phosphotyrosine protein phosphatases I"/>
    <property type="match status" value="1"/>
</dbReference>
<dbReference type="Pfam" id="PF01451">
    <property type="entry name" value="LMWPc"/>
    <property type="match status" value="1"/>
</dbReference>
<dbReference type="SMART" id="SM00226">
    <property type="entry name" value="LMWPc"/>
    <property type="match status" value="1"/>
</dbReference>
<evidence type="ECO:0000259" key="1">
    <source>
        <dbReference type="SMART" id="SM00226"/>
    </source>
</evidence>